<organism evidence="1">
    <name type="scientific">Ananas comosus var. bracteatus</name>
    <name type="common">red pineapple</name>
    <dbReference type="NCBI Taxonomy" id="296719"/>
    <lineage>
        <taxon>Eukaryota</taxon>
        <taxon>Viridiplantae</taxon>
        <taxon>Streptophyta</taxon>
        <taxon>Embryophyta</taxon>
        <taxon>Tracheophyta</taxon>
        <taxon>Spermatophyta</taxon>
        <taxon>Magnoliopsida</taxon>
        <taxon>Liliopsida</taxon>
        <taxon>Poales</taxon>
        <taxon>Bromeliaceae</taxon>
        <taxon>Bromelioideae</taxon>
        <taxon>Ananas</taxon>
    </lineage>
</organism>
<protein>
    <submittedName>
        <fullName evidence="1">Uncharacterized protein</fullName>
    </submittedName>
</protein>
<reference evidence="1" key="1">
    <citation type="submission" date="2020-07" db="EMBL/GenBank/DDBJ databases">
        <authorList>
            <person name="Lin J."/>
        </authorList>
    </citation>
    <scope>NUCLEOTIDE SEQUENCE</scope>
</reference>
<accession>A0A6V7NIU7</accession>
<dbReference type="AlphaFoldDB" id="A0A6V7NIU7"/>
<name>A0A6V7NIU7_ANACO</name>
<proteinExistence type="predicted"/>
<gene>
    <name evidence="1" type="ORF">CB5_LOCUS1654</name>
</gene>
<sequence>MPLAERYDDVLASLVQNDAQSAIFCRQLSTGSTNRKFDFAPAFRHIAIREKKKKEEKEKKKRNLLEGAWRSTRFSPFHPCLAWSLLVELGGGPIFNPRRFGAWLEASWEGLDWKGSSSLLELRRRFLLLR</sequence>
<evidence type="ECO:0000313" key="1">
    <source>
        <dbReference type="EMBL" id="CAD1818443.1"/>
    </source>
</evidence>
<dbReference type="EMBL" id="LR862139">
    <property type="protein sequence ID" value="CAD1818443.1"/>
    <property type="molecule type" value="Genomic_DNA"/>
</dbReference>